<accession>A0A1I6CQQ5</accession>
<dbReference type="InterPro" id="IPR002871">
    <property type="entry name" value="NIF_FeS_clus_asmbl_NifU_N"/>
</dbReference>
<dbReference type="GO" id="GO:0016226">
    <property type="term" value="P:iron-sulfur cluster assembly"/>
    <property type="evidence" value="ECO:0007669"/>
    <property type="project" value="InterPro"/>
</dbReference>
<dbReference type="RefSeq" id="WP_092075739.1">
    <property type="nucleotide sequence ID" value="NZ_FOYI01000001.1"/>
</dbReference>
<evidence type="ECO:0000313" key="2">
    <source>
        <dbReference type="EMBL" id="SFQ95546.1"/>
    </source>
</evidence>
<dbReference type="GO" id="GO:0051536">
    <property type="term" value="F:iron-sulfur cluster binding"/>
    <property type="evidence" value="ECO:0007669"/>
    <property type="project" value="InterPro"/>
</dbReference>
<dbReference type="Pfam" id="PF01592">
    <property type="entry name" value="NifU_N"/>
    <property type="match status" value="1"/>
</dbReference>
<protein>
    <submittedName>
        <fullName evidence="2">NifU homolog involved in Fe-S cluster formation</fullName>
    </submittedName>
</protein>
<organism evidence="2 3">
    <name type="scientific">Poseidonocella sedimentorum</name>
    <dbReference type="NCBI Taxonomy" id="871652"/>
    <lineage>
        <taxon>Bacteria</taxon>
        <taxon>Pseudomonadati</taxon>
        <taxon>Pseudomonadota</taxon>
        <taxon>Alphaproteobacteria</taxon>
        <taxon>Rhodobacterales</taxon>
        <taxon>Roseobacteraceae</taxon>
        <taxon>Poseidonocella</taxon>
    </lineage>
</organism>
<reference evidence="2 3" key="1">
    <citation type="submission" date="2016-10" db="EMBL/GenBank/DDBJ databases">
        <authorList>
            <person name="de Groot N.N."/>
        </authorList>
    </citation>
    <scope>NUCLEOTIDE SEQUENCE [LARGE SCALE GENOMIC DNA]</scope>
    <source>
        <strain evidence="3">KMM 9023,NRIC 0796,JCM 17311,KCTC 23692</strain>
    </source>
</reference>
<dbReference type="OrthoDB" id="7857113at2"/>
<proteinExistence type="predicted"/>
<name>A0A1I6CQQ5_9RHOB</name>
<dbReference type="Proteomes" id="UP000199302">
    <property type="component" value="Unassembled WGS sequence"/>
</dbReference>
<feature type="domain" description="NIF system FeS cluster assembly NifU N-terminal" evidence="1">
    <location>
        <begin position="10"/>
        <end position="88"/>
    </location>
</feature>
<keyword evidence="3" id="KW-1185">Reference proteome</keyword>
<dbReference type="EMBL" id="FOYI01000001">
    <property type="protein sequence ID" value="SFQ95546.1"/>
    <property type="molecule type" value="Genomic_DNA"/>
</dbReference>
<dbReference type="SUPFAM" id="SSF82649">
    <property type="entry name" value="SufE/NifU"/>
    <property type="match status" value="1"/>
</dbReference>
<evidence type="ECO:0000259" key="1">
    <source>
        <dbReference type="Pfam" id="PF01592"/>
    </source>
</evidence>
<dbReference type="CDD" id="cd06664">
    <property type="entry name" value="IscU_like"/>
    <property type="match status" value="1"/>
</dbReference>
<gene>
    <name evidence="2" type="ORF">SAMN04515673_101217</name>
</gene>
<evidence type="ECO:0000313" key="3">
    <source>
        <dbReference type="Proteomes" id="UP000199302"/>
    </source>
</evidence>
<dbReference type="GO" id="GO:0005506">
    <property type="term" value="F:iron ion binding"/>
    <property type="evidence" value="ECO:0007669"/>
    <property type="project" value="InterPro"/>
</dbReference>
<dbReference type="STRING" id="871652.SAMN04515673_101217"/>
<dbReference type="AlphaFoldDB" id="A0A1I6CQQ5"/>
<dbReference type="Gene3D" id="3.90.1010.10">
    <property type="match status" value="1"/>
</dbReference>
<sequence>MSDSDLIKLYSSRILALAADIPRLGQLDAPTARARKRSPLCGSTVTVDVKFEDGVVTDYAQDVKACALGQASASVVGEAVVGATEAQIRAARDALEAMLKSGGPPPAAPFDGLEVLLPARAYKNRHASILLTLDAITEALDMARQSTA</sequence>